<proteinExistence type="predicted"/>
<organism evidence="3 4">
    <name type="scientific">Candidatus Woesebacteria bacterium RBG_13_34_9</name>
    <dbReference type="NCBI Taxonomy" id="1802477"/>
    <lineage>
        <taxon>Bacteria</taxon>
        <taxon>Candidatus Woeseibacteriota</taxon>
    </lineage>
</organism>
<dbReference type="PROSITE" id="PS50175">
    <property type="entry name" value="ASP_PROT_RETROV"/>
    <property type="match status" value="1"/>
</dbReference>
<comment type="caution">
    <text evidence="3">The sequence shown here is derived from an EMBL/GenBank/DDBJ whole genome shotgun (WGS) entry which is preliminary data.</text>
</comment>
<dbReference type="AlphaFoldDB" id="A0A1F7X1E7"/>
<dbReference type="EMBL" id="MGFP01000037">
    <property type="protein sequence ID" value="OGM08912.1"/>
    <property type="molecule type" value="Genomic_DNA"/>
</dbReference>
<dbReference type="InterPro" id="IPR021109">
    <property type="entry name" value="Peptidase_aspartic_dom_sf"/>
</dbReference>
<protein>
    <recommendedName>
        <fullName evidence="2">Peptidase A2 domain-containing protein</fullName>
    </recommendedName>
</protein>
<evidence type="ECO:0000256" key="1">
    <source>
        <dbReference type="ARBA" id="ARBA00022801"/>
    </source>
</evidence>
<sequence length="142" mass="16073">MKDVTFFYIPEVGQDLTTGKIFEVLRPKIPVRLSVNHNVSKILVDCLFDTGADRNLFPAAWGRSLGLKIEKGELVKTMGIGGKEIKAYTHKVVLFVQGHKIITEADFTDENNTPLLGRDGFMDKFEDIVINEKKKFVRLSFI</sequence>
<dbReference type="GO" id="GO:0006508">
    <property type="term" value="P:proteolysis"/>
    <property type="evidence" value="ECO:0007669"/>
    <property type="project" value="InterPro"/>
</dbReference>
<dbReference type="InterPro" id="IPR001969">
    <property type="entry name" value="Aspartic_peptidase_AS"/>
</dbReference>
<keyword evidence="1" id="KW-0378">Hydrolase</keyword>
<evidence type="ECO:0000259" key="2">
    <source>
        <dbReference type="PROSITE" id="PS50175"/>
    </source>
</evidence>
<evidence type="ECO:0000313" key="3">
    <source>
        <dbReference type="EMBL" id="OGM08912.1"/>
    </source>
</evidence>
<evidence type="ECO:0000313" key="4">
    <source>
        <dbReference type="Proteomes" id="UP000179219"/>
    </source>
</evidence>
<dbReference type="PROSITE" id="PS00141">
    <property type="entry name" value="ASP_PROTEASE"/>
    <property type="match status" value="1"/>
</dbReference>
<feature type="domain" description="Peptidase A2" evidence="2">
    <location>
        <begin position="44"/>
        <end position="120"/>
    </location>
</feature>
<dbReference type="InterPro" id="IPR001995">
    <property type="entry name" value="Peptidase_A2_cat"/>
</dbReference>
<dbReference type="Gene3D" id="2.40.70.10">
    <property type="entry name" value="Acid Proteases"/>
    <property type="match status" value="1"/>
</dbReference>
<name>A0A1F7X1E7_9BACT</name>
<accession>A0A1F7X1E7</accession>
<dbReference type="SUPFAM" id="SSF50630">
    <property type="entry name" value="Acid proteases"/>
    <property type="match status" value="1"/>
</dbReference>
<dbReference type="Pfam" id="PF13650">
    <property type="entry name" value="Asp_protease_2"/>
    <property type="match status" value="1"/>
</dbReference>
<dbReference type="Proteomes" id="UP000179219">
    <property type="component" value="Unassembled WGS sequence"/>
</dbReference>
<dbReference type="GO" id="GO:0004190">
    <property type="term" value="F:aspartic-type endopeptidase activity"/>
    <property type="evidence" value="ECO:0007669"/>
    <property type="project" value="InterPro"/>
</dbReference>
<gene>
    <name evidence="3" type="ORF">A2159_02315</name>
</gene>
<reference evidence="3 4" key="1">
    <citation type="journal article" date="2016" name="Nat. Commun.">
        <title>Thousands of microbial genomes shed light on interconnected biogeochemical processes in an aquifer system.</title>
        <authorList>
            <person name="Anantharaman K."/>
            <person name="Brown C.T."/>
            <person name="Hug L.A."/>
            <person name="Sharon I."/>
            <person name="Castelle C.J."/>
            <person name="Probst A.J."/>
            <person name="Thomas B.C."/>
            <person name="Singh A."/>
            <person name="Wilkins M.J."/>
            <person name="Karaoz U."/>
            <person name="Brodie E.L."/>
            <person name="Williams K.H."/>
            <person name="Hubbard S.S."/>
            <person name="Banfield J.F."/>
        </authorList>
    </citation>
    <scope>NUCLEOTIDE SEQUENCE [LARGE SCALE GENOMIC DNA]</scope>
</reference>